<sequence length="95" mass="10465">MIRLEIIIDGLSTAELLTLIEPFPEVTCTIHRATACQSRGNIITGDDLSDSLSSNLAILFFPEDLYPKLQKALVKKLTSYAATVYESTCTSPSWL</sequence>
<keyword evidence="2" id="KW-1185">Reference proteome</keyword>
<evidence type="ECO:0000313" key="1">
    <source>
        <dbReference type="EMBL" id="MBF5059886.1"/>
    </source>
</evidence>
<organism evidence="1 2">
    <name type="scientific">Candidatus Neptunichlamydia vexilliferae</name>
    <dbReference type="NCBI Taxonomy" id="1651774"/>
    <lineage>
        <taxon>Bacteria</taxon>
        <taxon>Pseudomonadati</taxon>
        <taxon>Chlamydiota</taxon>
        <taxon>Chlamydiia</taxon>
        <taxon>Parachlamydiales</taxon>
        <taxon>Simkaniaceae</taxon>
        <taxon>Candidatus Neptunichlamydia</taxon>
    </lineage>
</organism>
<proteinExistence type="predicted"/>
<evidence type="ECO:0000313" key="2">
    <source>
        <dbReference type="Proteomes" id="UP001194714"/>
    </source>
</evidence>
<comment type="caution">
    <text evidence="1">The sequence shown here is derived from an EMBL/GenBank/DDBJ whole genome shotgun (WGS) entry which is preliminary data.</text>
</comment>
<reference evidence="1 2" key="1">
    <citation type="submission" date="2020-01" db="EMBL/GenBank/DDBJ databases">
        <title>Draft genome sequence of Cand. Neptunochlamydia vexilliferae K9.</title>
        <authorList>
            <person name="Schulz F."/>
            <person name="Koestlbacher S."/>
            <person name="Wascher F."/>
            <person name="Pizzetti I."/>
            <person name="Horn M."/>
        </authorList>
    </citation>
    <scope>NUCLEOTIDE SEQUENCE [LARGE SCALE GENOMIC DNA]</scope>
    <source>
        <strain evidence="1 2">K9</strain>
    </source>
</reference>
<name>A0ABS0B2D2_9BACT</name>
<accession>A0ABS0B2D2</accession>
<gene>
    <name evidence="1" type="ORF">NEPTK9_001408</name>
</gene>
<protein>
    <submittedName>
        <fullName evidence="1">Uncharacterized protein</fullName>
    </submittedName>
</protein>
<dbReference type="Proteomes" id="UP001194714">
    <property type="component" value="Unassembled WGS sequence"/>
</dbReference>
<dbReference type="EMBL" id="JAAEJV010000048">
    <property type="protein sequence ID" value="MBF5059886.1"/>
    <property type="molecule type" value="Genomic_DNA"/>
</dbReference>